<protein>
    <submittedName>
        <fullName evidence="1">Uncharacterized protein</fullName>
    </submittedName>
</protein>
<comment type="caution">
    <text evidence="1">The sequence shown here is derived from an EMBL/GenBank/DDBJ whole genome shotgun (WGS) entry which is preliminary data.</text>
</comment>
<organism evidence="1 2">
    <name type="scientific">Photobacterium kishitanii</name>
    <dbReference type="NCBI Taxonomy" id="318456"/>
    <lineage>
        <taxon>Bacteria</taxon>
        <taxon>Pseudomonadati</taxon>
        <taxon>Pseudomonadota</taxon>
        <taxon>Gammaproteobacteria</taxon>
        <taxon>Vibrionales</taxon>
        <taxon>Vibrionaceae</taxon>
        <taxon>Photobacterium</taxon>
    </lineage>
</organism>
<proteinExistence type="predicted"/>
<dbReference type="AlphaFoldDB" id="A0A2T3KLC9"/>
<accession>A0A2T3KLC9</accession>
<dbReference type="EMBL" id="PYNF01000003">
    <property type="protein sequence ID" value="PSV00463.1"/>
    <property type="molecule type" value="Genomic_DNA"/>
</dbReference>
<reference evidence="1 2" key="1">
    <citation type="submission" date="2018-01" db="EMBL/GenBank/DDBJ databases">
        <title>Whole genome sequencing of Histamine producing bacteria.</title>
        <authorList>
            <person name="Butler K."/>
        </authorList>
    </citation>
    <scope>NUCLEOTIDE SEQUENCE [LARGE SCALE GENOMIC DNA]</scope>
    <source>
        <strain evidence="1 2">FS-7.2</strain>
    </source>
</reference>
<dbReference type="RefSeq" id="WP_107289093.1">
    <property type="nucleotide sequence ID" value="NZ_PYNF01000003.1"/>
</dbReference>
<name>A0A2T3KLC9_9GAMM</name>
<sequence>MTNISVDENCNSGYRANDMIALLFVEGWYVSAIFMDQWSAIVLKNEDSSDTMKIECDIIEHGLAVALRIANTIADVATSN</sequence>
<evidence type="ECO:0000313" key="1">
    <source>
        <dbReference type="EMBL" id="PSV00463.1"/>
    </source>
</evidence>
<dbReference type="Proteomes" id="UP000241426">
    <property type="component" value="Unassembled WGS sequence"/>
</dbReference>
<gene>
    <name evidence="1" type="ORF">C9J27_04845</name>
</gene>
<evidence type="ECO:0000313" key="2">
    <source>
        <dbReference type="Proteomes" id="UP000241426"/>
    </source>
</evidence>